<dbReference type="AlphaFoldDB" id="A0A4C1TXU9"/>
<comment type="caution">
    <text evidence="1">The sequence shown here is derived from an EMBL/GenBank/DDBJ whole genome shotgun (WGS) entry which is preliminary data.</text>
</comment>
<dbReference type="STRING" id="151549.A0A4C1TXU9"/>
<protein>
    <submittedName>
        <fullName evidence="1">Uncharacterized protein</fullName>
    </submittedName>
</protein>
<evidence type="ECO:0000313" key="2">
    <source>
        <dbReference type="Proteomes" id="UP000299102"/>
    </source>
</evidence>
<dbReference type="Gene3D" id="1.10.287.70">
    <property type="match status" value="1"/>
</dbReference>
<proteinExistence type="predicted"/>
<keyword evidence="2" id="KW-1185">Reference proteome</keyword>
<gene>
    <name evidence="1" type="ORF">EVAR_93248_1</name>
</gene>
<evidence type="ECO:0000313" key="1">
    <source>
        <dbReference type="EMBL" id="GBP18820.1"/>
    </source>
</evidence>
<sequence>MRPRLEMEARTKYDKDINPDWRAFVFQAIEGAEEVERALGMARARNATALYLWTNVALPLNTLNETNFKHSVNMELLRYQQKIVLARRRGWEGGSGSSGDLRRWNFSSAFLYCLTVITTIVNTMHTAFSGRSCQEMLGSINDSSSSNIEFMIRQMSSTGTTAAVLASFMTPRNSAANMSTERGPAAAGY</sequence>
<dbReference type="EMBL" id="BGZK01000101">
    <property type="protein sequence ID" value="GBP18820.1"/>
    <property type="molecule type" value="Genomic_DNA"/>
</dbReference>
<dbReference type="OrthoDB" id="297496at2759"/>
<reference evidence="1 2" key="1">
    <citation type="journal article" date="2019" name="Commun. Biol.">
        <title>The bagworm genome reveals a unique fibroin gene that provides high tensile strength.</title>
        <authorList>
            <person name="Kono N."/>
            <person name="Nakamura H."/>
            <person name="Ohtoshi R."/>
            <person name="Tomita M."/>
            <person name="Numata K."/>
            <person name="Arakawa K."/>
        </authorList>
    </citation>
    <scope>NUCLEOTIDE SEQUENCE [LARGE SCALE GENOMIC DNA]</scope>
</reference>
<dbReference type="Proteomes" id="UP000299102">
    <property type="component" value="Unassembled WGS sequence"/>
</dbReference>
<organism evidence="1 2">
    <name type="scientific">Eumeta variegata</name>
    <name type="common">Bagworm moth</name>
    <name type="synonym">Eumeta japonica</name>
    <dbReference type="NCBI Taxonomy" id="151549"/>
    <lineage>
        <taxon>Eukaryota</taxon>
        <taxon>Metazoa</taxon>
        <taxon>Ecdysozoa</taxon>
        <taxon>Arthropoda</taxon>
        <taxon>Hexapoda</taxon>
        <taxon>Insecta</taxon>
        <taxon>Pterygota</taxon>
        <taxon>Neoptera</taxon>
        <taxon>Endopterygota</taxon>
        <taxon>Lepidoptera</taxon>
        <taxon>Glossata</taxon>
        <taxon>Ditrysia</taxon>
        <taxon>Tineoidea</taxon>
        <taxon>Psychidae</taxon>
        <taxon>Oiketicinae</taxon>
        <taxon>Eumeta</taxon>
    </lineage>
</organism>
<name>A0A4C1TXU9_EUMVA</name>
<accession>A0A4C1TXU9</accession>